<dbReference type="Proteomes" id="UP000475265">
    <property type="component" value="Unassembled WGS sequence"/>
</dbReference>
<accession>A0A6L5BXY3</accession>
<organism evidence="1 2">
    <name type="scientific">Pseudomonas frederiksbergensis</name>
    <dbReference type="NCBI Taxonomy" id="104087"/>
    <lineage>
        <taxon>Bacteria</taxon>
        <taxon>Pseudomonadati</taxon>
        <taxon>Pseudomonadota</taxon>
        <taxon>Gammaproteobacteria</taxon>
        <taxon>Pseudomonadales</taxon>
        <taxon>Pseudomonadaceae</taxon>
        <taxon>Pseudomonas</taxon>
    </lineage>
</organism>
<gene>
    <name evidence="1" type="ORF">FX983_00002</name>
</gene>
<protein>
    <submittedName>
        <fullName evidence="1">Uncharacterized protein</fullName>
    </submittedName>
</protein>
<evidence type="ECO:0000313" key="1">
    <source>
        <dbReference type="EMBL" id="KAF2392054.1"/>
    </source>
</evidence>
<reference evidence="1 2" key="1">
    <citation type="submission" date="2019-12" db="EMBL/GenBank/DDBJ databases">
        <title>Endophytic bacteria associated with Panax ginseng seedlings.</title>
        <authorList>
            <person name="Park J.M."/>
            <person name="Shin R."/>
            <person name="Jo S.H."/>
        </authorList>
    </citation>
    <scope>NUCLEOTIDE SEQUENCE [LARGE SCALE GENOMIC DNA]</scope>
    <source>
        <strain evidence="1 2">PgKB32</strain>
    </source>
</reference>
<name>A0A6L5BXY3_9PSED</name>
<evidence type="ECO:0000313" key="2">
    <source>
        <dbReference type="Proteomes" id="UP000475265"/>
    </source>
</evidence>
<proteinExistence type="predicted"/>
<dbReference type="AlphaFoldDB" id="A0A6L5BXY3"/>
<sequence length="514" mass="53155">MAVQHIVRCDSIDGAGAFADVDGDRLTVGQRHDDRRAGHWSADGCGVYHGAAFGHCAGGGQGDGRSIDGVSDVGHRRSRVSGQVFEIATGGIFNGDFDLSGVFVDVIGRRGDGDVAAGGAGSNGDHRAVAQGHGDRSAGGVGQSRSVDNRTTLSHGVSCAQAQSGGVGSISYGGRNRRLVGDQVFVVTAAHISDRGGQRRVAIQHIVRRDGVDGAGAFADVDGDGLTVGQGHDNRSTGHWSADGCGVNHRAAFGNRRCRGQGHNRRVDGVGDVGHRWSRISGQVFEVATGGVFNGDFNLASVFIDVIGRGSDGDVAAGGASRDGNHRAIAQGHGHWSASGVGQGSGVDNRTTFSHGVSCAQAQGSGVGSISDLGRNRRLVGDQVFVVATAHVGNRSGQRCVAIQHIVRCDSVDGAGAFADVDGDRLTVGQRHDDRRAGHWSADGCGVYHGAAFSHGRRRGQGHYRRVDGVGDVGHRWSRISGQVFKVATGSVFNGDFNLAGVFIDVIGRCGDSH</sequence>
<comment type="caution">
    <text evidence="1">The sequence shown here is derived from an EMBL/GenBank/DDBJ whole genome shotgun (WGS) entry which is preliminary data.</text>
</comment>
<dbReference type="EMBL" id="JAAAXX010000001">
    <property type="protein sequence ID" value="KAF2392054.1"/>
    <property type="molecule type" value="Genomic_DNA"/>
</dbReference>